<name>A0A9D4LW23_DREPO</name>
<accession>A0A9D4LW23</accession>
<dbReference type="AlphaFoldDB" id="A0A9D4LW23"/>
<keyword evidence="2" id="KW-1185">Reference proteome</keyword>
<sequence length="256" mass="29278">MRNWIMLKPFVEIVVFTNSVEDSQYLISMGMLVQPVSHFRAGEAPILRWMFEEIDKIAQTPLRGYINSDILFTNDLIHALDLIMNAMNMSQPFMVVGRRTNILAVTETEAQSFAKIKLAAKARGELFWTNAEDFFITNAAYPWKNIMDVVIGRPVYDNWIVAHSICDLQIDVIDVSGTVLAVHQSTSSGGNKEGFKHEQAKYNLKMFDDMDINGVDFDRGKTDCSQWRTILDFCGQLKLVQRVDFPDHCFCVKKYS</sequence>
<reference evidence="1" key="2">
    <citation type="submission" date="2020-11" db="EMBL/GenBank/DDBJ databases">
        <authorList>
            <person name="McCartney M.A."/>
            <person name="Auch B."/>
            <person name="Kono T."/>
            <person name="Mallez S."/>
            <person name="Becker A."/>
            <person name="Gohl D.M."/>
            <person name="Silverstein K.A.T."/>
            <person name="Koren S."/>
            <person name="Bechman K.B."/>
            <person name="Herman A."/>
            <person name="Abrahante J.E."/>
            <person name="Garbe J."/>
        </authorList>
    </citation>
    <scope>NUCLEOTIDE SEQUENCE</scope>
    <source>
        <strain evidence="1">Duluth1</strain>
        <tissue evidence="1">Whole animal</tissue>
    </source>
</reference>
<dbReference type="Proteomes" id="UP000828390">
    <property type="component" value="Unassembled WGS sequence"/>
</dbReference>
<gene>
    <name evidence="1" type="ORF">DPMN_027920</name>
</gene>
<evidence type="ECO:0000313" key="2">
    <source>
        <dbReference type="Proteomes" id="UP000828390"/>
    </source>
</evidence>
<organism evidence="1 2">
    <name type="scientific">Dreissena polymorpha</name>
    <name type="common">Zebra mussel</name>
    <name type="synonym">Mytilus polymorpha</name>
    <dbReference type="NCBI Taxonomy" id="45954"/>
    <lineage>
        <taxon>Eukaryota</taxon>
        <taxon>Metazoa</taxon>
        <taxon>Spiralia</taxon>
        <taxon>Lophotrochozoa</taxon>
        <taxon>Mollusca</taxon>
        <taxon>Bivalvia</taxon>
        <taxon>Autobranchia</taxon>
        <taxon>Heteroconchia</taxon>
        <taxon>Euheterodonta</taxon>
        <taxon>Imparidentia</taxon>
        <taxon>Neoheterodontei</taxon>
        <taxon>Myida</taxon>
        <taxon>Dreissenoidea</taxon>
        <taxon>Dreissenidae</taxon>
        <taxon>Dreissena</taxon>
    </lineage>
</organism>
<comment type="caution">
    <text evidence="1">The sequence shown here is derived from an EMBL/GenBank/DDBJ whole genome shotgun (WGS) entry which is preliminary data.</text>
</comment>
<dbReference type="EMBL" id="JAIWYP010000002">
    <property type="protein sequence ID" value="KAH3864889.1"/>
    <property type="molecule type" value="Genomic_DNA"/>
</dbReference>
<reference evidence="1" key="1">
    <citation type="journal article" date="2019" name="bioRxiv">
        <title>The Genome of the Zebra Mussel, Dreissena polymorpha: A Resource for Invasive Species Research.</title>
        <authorList>
            <person name="McCartney M.A."/>
            <person name="Auch B."/>
            <person name="Kono T."/>
            <person name="Mallez S."/>
            <person name="Zhang Y."/>
            <person name="Obille A."/>
            <person name="Becker A."/>
            <person name="Abrahante J.E."/>
            <person name="Garbe J."/>
            <person name="Badalamenti J.P."/>
            <person name="Herman A."/>
            <person name="Mangelson H."/>
            <person name="Liachko I."/>
            <person name="Sullivan S."/>
            <person name="Sone E.D."/>
            <person name="Koren S."/>
            <person name="Silverstein K.A.T."/>
            <person name="Beckman K.B."/>
            <person name="Gohl D.M."/>
        </authorList>
    </citation>
    <scope>NUCLEOTIDE SEQUENCE</scope>
    <source>
        <strain evidence="1">Duluth1</strain>
        <tissue evidence="1">Whole animal</tissue>
    </source>
</reference>
<protein>
    <recommendedName>
        <fullName evidence="3">Nucleotide-diphospho-sugar transferase domain-containing protein</fullName>
    </recommendedName>
</protein>
<evidence type="ECO:0008006" key="3">
    <source>
        <dbReference type="Google" id="ProtNLM"/>
    </source>
</evidence>
<evidence type="ECO:0000313" key="1">
    <source>
        <dbReference type="EMBL" id="KAH3864889.1"/>
    </source>
</evidence>
<proteinExistence type="predicted"/>